<sequence>MKKLFFTALVIGFVQFAQAQQPSVAEVKEVMVLAGVNDQYDVALEQVIGMIPEAKQADFKKDFQGILDRNTDKVAEIWIKYYTKAEIAELKNFYNSSIGKKMKENNAKITRDVIANQQALMTEMQEAVMKYMQ</sequence>
<feature type="chain" id="PRO_5047548518" evidence="1">
    <location>
        <begin position="20"/>
        <end position="133"/>
    </location>
</feature>
<organism evidence="3 4">
    <name type="scientific">Flavobacterium agricola</name>
    <dbReference type="NCBI Taxonomy" id="2870839"/>
    <lineage>
        <taxon>Bacteria</taxon>
        <taxon>Pseudomonadati</taxon>
        <taxon>Bacteroidota</taxon>
        <taxon>Flavobacteriia</taxon>
        <taxon>Flavobacteriales</taxon>
        <taxon>Flavobacteriaceae</taxon>
        <taxon>Flavobacterium</taxon>
    </lineage>
</organism>
<dbReference type="InterPro" id="IPR018637">
    <property type="entry name" value="DUF2059"/>
</dbReference>
<dbReference type="EMBL" id="CP081495">
    <property type="protein sequence ID" value="UYW00626.1"/>
    <property type="molecule type" value="Genomic_DNA"/>
</dbReference>
<dbReference type="RefSeq" id="WP_264432576.1">
    <property type="nucleotide sequence ID" value="NZ_CP081495.1"/>
</dbReference>
<keyword evidence="1" id="KW-0732">Signal</keyword>
<evidence type="ECO:0000313" key="3">
    <source>
        <dbReference type="EMBL" id="UYW00626.1"/>
    </source>
</evidence>
<keyword evidence="4" id="KW-1185">Reference proteome</keyword>
<protein>
    <submittedName>
        <fullName evidence="3">DUF2059 domain-containing protein</fullName>
    </submittedName>
</protein>
<evidence type="ECO:0000313" key="4">
    <source>
        <dbReference type="Proteomes" id="UP001163328"/>
    </source>
</evidence>
<gene>
    <name evidence="3" type="ORF">K5I29_08745</name>
</gene>
<evidence type="ECO:0000259" key="2">
    <source>
        <dbReference type="Pfam" id="PF09832"/>
    </source>
</evidence>
<dbReference type="Pfam" id="PF09832">
    <property type="entry name" value="DUF2059"/>
    <property type="match status" value="1"/>
</dbReference>
<proteinExistence type="predicted"/>
<evidence type="ECO:0000256" key="1">
    <source>
        <dbReference type="SAM" id="SignalP"/>
    </source>
</evidence>
<accession>A0ABY6LWI9</accession>
<feature type="signal peptide" evidence="1">
    <location>
        <begin position="1"/>
        <end position="19"/>
    </location>
</feature>
<feature type="domain" description="DUF2059" evidence="2">
    <location>
        <begin position="72"/>
        <end position="125"/>
    </location>
</feature>
<reference evidence="3" key="1">
    <citation type="submission" date="2021-08" db="EMBL/GenBank/DDBJ databases">
        <title>Flavobacterium sp. strain CC-SYL302.</title>
        <authorList>
            <person name="Lin S.-Y."/>
            <person name="Lee T.-H."/>
            <person name="Young C.-C."/>
        </authorList>
    </citation>
    <scope>NUCLEOTIDE SEQUENCE</scope>
    <source>
        <strain evidence="3">CC-SYL302</strain>
    </source>
</reference>
<dbReference type="Proteomes" id="UP001163328">
    <property type="component" value="Chromosome"/>
</dbReference>
<name>A0ABY6LWI9_9FLAO</name>